<proteinExistence type="predicted"/>
<dbReference type="EMBL" id="JOJR01000023">
    <property type="protein sequence ID" value="RCN50447.1"/>
    <property type="molecule type" value="Genomic_DNA"/>
</dbReference>
<dbReference type="PROSITE" id="PS51843">
    <property type="entry name" value="NR_LBD"/>
    <property type="match status" value="1"/>
</dbReference>
<reference evidence="5 6" key="1">
    <citation type="submission" date="2014-10" db="EMBL/GenBank/DDBJ databases">
        <title>Draft genome of the hookworm Ancylostoma caninum.</title>
        <authorList>
            <person name="Mitreva M."/>
        </authorList>
    </citation>
    <scope>NUCLEOTIDE SEQUENCE [LARGE SCALE GENOMIC DNA]</scope>
    <source>
        <strain evidence="5 6">Baltimore</strain>
    </source>
</reference>
<dbReference type="AlphaFoldDB" id="A0A368H5A3"/>
<name>A0A368H5A3_ANCCA</name>
<keyword evidence="3" id="KW-0675">Receptor</keyword>
<dbReference type="InterPro" id="IPR000536">
    <property type="entry name" value="Nucl_hrmn_rcpt_lig-bd"/>
</dbReference>
<accession>A0A368H5A3</accession>
<comment type="caution">
    <text evidence="5">The sequence shown here is derived from an EMBL/GenBank/DDBJ whole genome shotgun (WGS) entry which is preliminary data.</text>
</comment>
<dbReference type="Proteomes" id="UP000252519">
    <property type="component" value="Unassembled WGS sequence"/>
</dbReference>
<evidence type="ECO:0000313" key="6">
    <source>
        <dbReference type="Proteomes" id="UP000252519"/>
    </source>
</evidence>
<evidence type="ECO:0000313" key="5">
    <source>
        <dbReference type="EMBL" id="RCN50447.1"/>
    </source>
</evidence>
<keyword evidence="2" id="KW-0804">Transcription</keyword>
<evidence type="ECO:0000259" key="4">
    <source>
        <dbReference type="PROSITE" id="PS51843"/>
    </source>
</evidence>
<dbReference type="Gene3D" id="1.10.565.10">
    <property type="entry name" value="Retinoid X Receptor"/>
    <property type="match status" value="1"/>
</dbReference>
<organism evidence="5 6">
    <name type="scientific">Ancylostoma caninum</name>
    <name type="common">Dog hookworm</name>
    <dbReference type="NCBI Taxonomy" id="29170"/>
    <lineage>
        <taxon>Eukaryota</taxon>
        <taxon>Metazoa</taxon>
        <taxon>Ecdysozoa</taxon>
        <taxon>Nematoda</taxon>
        <taxon>Chromadorea</taxon>
        <taxon>Rhabditida</taxon>
        <taxon>Rhabditina</taxon>
        <taxon>Rhabditomorpha</taxon>
        <taxon>Strongyloidea</taxon>
        <taxon>Ancylostomatidae</taxon>
        <taxon>Ancylostomatinae</taxon>
        <taxon>Ancylostoma</taxon>
    </lineage>
</organism>
<dbReference type="PANTHER" id="PTHR47519:SF1">
    <property type="entry name" value="NUCLEAR HORMONE RECEPTOR FAMILY MEMBER NHR-31"/>
    <property type="match status" value="1"/>
</dbReference>
<keyword evidence="6" id="KW-1185">Reference proteome</keyword>
<evidence type="ECO:0000256" key="1">
    <source>
        <dbReference type="ARBA" id="ARBA00023015"/>
    </source>
</evidence>
<dbReference type="PANTHER" id="PTHR47519">
    <property type="entry name" value="NUCLEAR HORMONE RECEPTOR FAMILY MEMBER NHR-31-RELATED"/>
    <property type="match status" value="1"/>
</dbReference>
<dbReference type="OrthoDB" id="5850793at2759"/>
<dbReference type="InterPro" id="IPR052496">
    <property type="entry name" value="Orphan_Nuclear_Rcpt"/>
</dbReference>
<gene>
    <name evidence="5" type="ORF">ANCCAN_03470</name>
</gene>
<protein>
    <recommendedName>
        <fullName evidence="4">NR LBD domain-containing protein</fullName>
    </recommendedName>
</protein>
<dbReference type="SUPFAM" id="SSF48508">
    <property type="entry name" value="Nuclear receptor ligand-binding domain"/>
    <property type="match status" value="1"/>
</dbReference>
<feature type="domain" description="NR LBD" evidence="4">
    <location>
        <begin position="80"/>
        <end position="306"/>
    </location>
</feature>
<dbReference type="STRING" id="29170.A0A368H5A3"/>
<dbReference type="InterPro" id="IPR035500">
    <property type="entry name" value="NHR-like_dom_sf"/>
</dbReference>
<keyword evidence="1" id="KW-0805">Transcription regulation</keyword>
<evidence type="ECO:0000256" key="2">
    <source>
        <dbReference type="ARBA" id="ARBA00023163"/>
    </source>
</evidence>
<evidence type="ECO:0000256" key="3">
    <source>
        <dbReference type="ARBA" id="ARBA00023170"/>
    </source>
</evidence>
<sequence length="442" mass="49363">MNPDFVRPDREEVREKLRGQKSLLSKKKSVGRTLSNKTDGDDWTLQLPSNSRKLLNDLSAVENDVQTLANDGYDGVAEFSLKSLIADRTLARKSTNQIRLESKQEFDHRLLSIQRVVTATDFIDGLVSVIDKDSSRKTTVEDKCTLISSTFLPLNLLDYAARTIAKDSTFYAEDFTKALADHQIEKNALSGFVFLCERLKKLSPTPIEYSLVRALAVATPDRGVLSNGFSEHLCALHESLQELLFRVIKLLRGKSSLAAASTMANLIALVYESKAISTMVLPTLRRAFPRDDIKPLPYQKILTDIINPEVYDLLITMSNRHATDSTLQRTEVPQFAFTAPPVSSGPSLFVNGPSSDCNQHCDHQFTAPQPIRPQTLGFSCKLPLTMTKSIEDMLRPPGMSEDPNILNRPLARDWADGVRLTPVFNRDVVAQFFPELSENPIL</sequence>